<reference evidence="2" key="1">
    <citation type="submission" date="2022-08" db="EMBL/GenBank/DDBJ databases">
        <title>Alicyclobacillus dauci DSM2870, complete genome.</title>
        <authorList>
            <person name="Wang Q."/>
            <person name="Cai R."/>
            <person name="Wang Z."/>
        </authorList>
    </citation>
    <scope>NUCLEOTIDE SEQUENCE</scope>
    <source>
        <strain evidence="2">DSM 28700</strain>
    </source>
</reference>
<dbReference type="RefSeq" id="WP_268045157.1">
    <property type="nucleotide sequence ID" value="NZ_CP104064.1"/>
</dbReference>
<feature type="compositionally biased region" description="Polar residues" evidence="1">
    <location>
        <begin position="15"/>
        <end position="24"/>
    </location>
</feature>
<dbReference type="EMBL" id="CP104064">
    <property type="protein sequence ID" value="WAH37646.1"/>
    <property type="molecule type" value="Genomic_DNA"/>
</dbReference>
<feature type="compositionally biased region" description="Basic and acidic residues" evidence="1">
    <location>
        <begin position="1"/>
        <end position="14"/>
    </location>
</feature>
<evidence type="ECO:0000256" key="1">
    <source>
        <dbReference type="SAM" id="MobiDB-lite"/>
    </source>
</evidence>
<accession>A0ABY6Z632</accession>
<sequence length="173" mass="20080">MSTTEKDILSKEPSADQSNLQQQMTDDEALETARMKLEDKVLRYFQNKEIAKERNEENKLLLEEIEEMFQETDGEEIVIPLPSGDNAVLTPSIREREVLDKDLLAEEMQVPKDELKTPFDFCMFTSQGKLTPAMITKHTSIEREMKLRISKRKRSTKRRKSRSSEGSIDQPSR</sequence>
<feature type="compositionally biased region" description="Basic residues" evidence="1">
    <location>
        <begin position="148"/>
        <end position="161"/>
    </location>
</feature>
<organism evidence="2 3">
    <name type="scientific">Alicyclobacillus dauci</name>
    <dbReference type="NCBI Taxonomy" id="1475485"/>
    <lineage>
        <taxon>Bacteria</taxon>
        <taxon>Bacillati</taxon>
        <taxon>Bacillota</taxon>
        <taxon>Bacilli</taxon>
        <taxon>Bacillales</taxon>
        <taxon>Alicyclobacillaceae</taxon>
        <taxon>Alicyclobacillus</taxon>
    </lineage>
</organism>
<protein>
    <submittedName>
        <fullName evidence="2">Uncharacterized protein</fullName>
    </submittedName>
</protein>
<feature type="region of interest" description="Disordered" evidence="1">
    <location>
        <begin position="1"/>
        <end position="26"/>
    </location>
</feature>
<name>A0ABY6Z632_9BACL</name>
<evidence type="ECO:0000313" key="2">
    <source>
        <dbReference type="EMBL" id="WAH37646.1"/>
    </source>
</evidence>
<gene>
    <name evidence="2" type="ORF">NZD86_03710</name>
</gene>
<keyword evidence="3" id="KW-1185">Reference proteome</keyword>
<feature type="region of interest" description="Disordered" evidence="1">
    <location>
        <begin position="135"/>
        <end position="173"/>
    </location>
</feature>
<dbReference type="Proteomes" id="UP001164803">
    <property type="component" value="Chromosome"/>
</dbReference>
<evidence type="ECO:0000313" key="3">
    <source>
        <dbReference type="Proteomes" id="UP001164803"/>
    </source>
</evidence>
<proteinExistence type="predicted"/>